<dbReference type="OrthoDB" id="10279026at2759"/>
<feature type="signal peptide" evidence="1">
    <location>
        <begin position="1"/>
        <end position="15"/>
    </location>
</feature>
<evidence type="ECO:0000313" key="6">
    <source>
        <dbReference type="Proteomes" id="UP000663824"/>
    </source>
</evidence>
<evidence type="ECO:0000256" key="1">
    <source>
        <dbReference type="SAM" id="SignalP"/>
    </source>
</evidence>
<protein>
    <recommendedName>
        <fullName evidence="7">DUF3108 domain-containing protein</fullName>
    </recommendedName>
</protein>
<evidence type="ECO:0000313" key="4">
    <source>
        <dbReference type="EMBL" id="CAF2148439.1"/>
    </source>
</evidence>
<gene>
    <name evidence="3" type="ORF">CJN711_LOCUS31752</name>
    <name evidence="2" type="ORF">KQP761_LOCUS5695</name>
    <name evidence="4" type="ORF">MBJ925_LOCUS30812</name>
    <name evidence="5" type="ORF">SMN809_LOCUS61609</name>
</gene>
<dbReference type="AlphaFoldDB" id="A0A816XPS7"/>
<dbReference type="EMBL" id="CAJNOW010001515">
    <property type="protein sequence ID" value="CAF1320043.1"/>
    <property type="molecule type" value="Genomic_DNA"/>
</dbReference>
<dbReference type="Proteomes" id="UP000663855">
    <property type="component" value="Unassembled WGS sequence"/>
</dbReference>
<evidence type="ECO:0000313" key="2">
    <source>
        <dbReference type="EMBL" id="CAF1320043.1"/>
    </source>
</evidence>
<proteinExistence type="predicted"/>
<keyword evidence="1" id="KW-0732">Signal</keyword>
<dbReference type="EMBL" id="CAJOBI010248403">
    <property type="protein sequence ID" value="CAF5099660.1"/>
    <property type="molecule type" value="Genomic_DNA"/>
</dbReference>
<comment type="caution">
    <text evidence="4">The sequence shown here is derived from an EMBL/GenBank/DDBJ whole genome shotgun (WGS) entry which is preliminary data.</text>
</comment>
<dbReference type="EMBL" id="CAJNRE010016752">
    <property type="protein sequence ID" value="CAF2148439.1"/>
    <property type="molecule type" value="Genomic_DNA"/>
</dbReference>
<dbReference type="Proteomes" id="UP000663834">
    <property type="component" value="Unassembled WGS sequence"/>
</dbReference>
<accession>A0A816XPS7</accession>
<evidence type="ECO:0000313" key="3">
    <source>
        <dbReference type="EMBL" id="CAF1568790.1"/>
    </source>
</evidence>
<evidence type="ECO:0008006" key="7">
    <source>
        <dbReference type="Google" id="ProtNLM"/>
    </source>
</evidence>
<feature type="chain" id="PRO_5036230842" description="DUF3108 domain-containing protein" evidence="1">
    <location>
        <begin position="16"/>
        <end position="194"/>
    </location>
</feature>
<sequence>MIRILILVLVHIILAQTPERQYVIEEDFYQGFKAREFSIYDRTGKNLQYRLESYISFGQSIELVAYPSKKAVGKAYSSKKGGVYRGTLKIRNLETKKWLKGTIVQHYQLLGQHWTISWNETRLSMDSEPASLTTSFHDGNQSDHTCLAKFHMRVQSLIWVNQYDMHIYSNIIPDSIYLLSLAIRDYANQLRRVG</sequence>
<organism evidence="4 6">
    <name type="scientific">Rotaria magnacalcarata</name>
    <dbReference type="NCBI Taxonomy" id="392030"/>
    <lineage>
        <taxon>Eukaryota</taxon>
        <taxon>Metazoa</taxon>
        <taxon>Spiralia</taxon>
        <taxon>Gnathifera</taxon>
        <taxon>Rotifera</taxon>
        <taxon>Eurotatoria</taxon>
        <taxon>Bdelloidea</taxon>
        <taxon>Philodinida</taxon>
        <taxon>Philodinidae</taxon>
        <taxon>Rotaria</taxon>
    </lineage>
</organism>
<dbReference type="Proteomes" id="UP000663824">
    <property type="component" value="Unassembled WGS sequence"/>
</dbReference>
<name>A0A816XPS7_9BILA</name>
<dbReference type="EMBL" id="CAJNOV010015188">
    <property type="protein sequence ID" value="CAF1568790.1"/>
    <property type="molecule type" value="Genomic_DNA"/>
</dbReference>
<dbReference type="Proteomes" id="UP000676336">
    <property type="component" value="Unassembled WGS sequence"/>
</dbReference>
<evidence type="ECO:0000313" key="5">
    <source>
        <dbReference type="EMBL" id="CAF5099660.1"/>
    </source>
</evidence>
<reference evidence="4" key="1">
    <citation type="submission" date="2021-02" db="EMBL/GenBank/DDBJ databases">
        <authorList>
            <person name="Nowell W R."/>
        </authorList>
    </citation>
    <scope>NUCLEOTIDE SEQUENCE</scope>
</reference>